<protein>
    <submittedName>
        <fullName evidence="1">Uncharacterized protein</fullName>
    </submittedName>
</protein>
<gene>
    <name evidence="1" type="ORF">APLA_LOCUS2570</name>
</gene>
<dbReference type="Proteomes" id="UP000494256">
    <property type="component" value="Unassembled WGS sequence"/>
</dbReference>
<organism evidence="1 2">
    <name type="scientific">Arctia plantaginis</name>
    <name type="common">Wood tiger moth</name>
    <name type="synonym">Phalaena plantaginis</name>
    <dbReference type="NCBI Taxonomy" id="874455"/>
    <lineage>
        <taxon>Eukaryota</taxon>
        <taxon>Metazoa</taxon>
        <taxon>Ecdysozoa</taxon>
        <taxon>Arthropoda</taxon>
        <taxon>Hexapoda</taxon>
        <taxon>Insecta</taxon>
        <taxon>Pterygota</taxon>
        <taxon>Neoptera</taxon>
        <taxon>Endopterygota</taxon>
        <taxon>Lepidoptera</taxon>
        <taxon>Glossata</taxon>
        <taxon>Ditrysia</taxon>
        <taxon>Noctuoidea</taxon>
        <taxon>Erebidae</taxon>
        <taxon>Arctiinae</taxon>
        <taxon>Arctia</taxon>
    </lineage>
</organism>
<comment type="caution">
    <text evidence="1">The sequence shown here is derived from an EMBL/GenBank/DDBJ whole genome shotgun (WGS) entry which is preliminary data.</text>
</comment>
<sequence length="177" mass="21203">MNSGYVRRQPPKVPKDGFGPRGVPDCYYTSRVLNSTFLYVQFVKKLRQQEEDDRIKDIREKIESKENCQQEFFIRCDRRRLINRTSIRVACCMQAYQDYLKERKQKLFEVLSAEEERNIRLLVESVQAGYELAWNAKMDRLNYLIAKRKKEHEEKYQDTPLSKSAHVLPCIYKIRRG</sequence>
<evidence type="ECO:0000313" key="2">
    <source>
        <dbReference type="Proteomes" id="UP000494256"/>
    </source>
</evidence>
<proteinExistence type="predicted"/>
<dbReference type="OrthoDB" id="1936100at2759"/>
<accession>A0A8S0Z3E7</accession>
<name>A0A8S0Z3E7_ARCPL</name>
<evidence type="ECO:0000313" key="1">
    <source>
        <dbReference type="EMBL" id="CAB3226145.1"/>
    </source>
</evidence>
<dbReference type="EMBL" id="CADEBD010000226">
    <property type="protein sequence ID" value="CAB3226145.1"/>
    <property type="molecule type" value="Genomic_DNA"/>
</dbReference>
<dbReference type="AlphaFoldDB" id="A0A8S0Z3E7"/>
<reference evidence="1 2" key="1">
    <citation type="submission" date="2020-04" db="EMBL/GenBank/DDBJ databases">
        <authorList>
            <person name="Wallbank WR R."/>
            <person name="Pardo Diaz C."/>
            <person name="Kozak K."/>
            <person name="Martin S."/>
            <person name="Jiggins C."/>
            <person name="Moest M."/>
            <person name="Warren A I."/>
            <person name="Byers J.R.P. K."/>
            <person name="Montejo-Kovacevich G."/>
            <person name="Yen C E."/>
        </authorList>
    </citation>
    <scope>NUCLEOTIDE SEQUENCE [LARGE SCALE GENOMIC DNA]</scope>
</reference>